<dbReference type="EMBL" id="AB366653">
    <property type="protein sequence ID" value="BAG41649.1"/>
    <property type="molecule type" value="Genomic_DNA"/>
</dbReference>
<proteinExistence type="predicted"/>
<keyword evidence="2" id="KW-1185">Reference proteome</keyword>
<evidence type="ECO:0000313" key="1">
    <source>
        <dbReference type="EMBL" id="BAG41649.1"/>
    </source>
</evidence>
<dbReference type="GeneID" id="6369949"/>
<sequence>MSFQTVNDQIEGSEDYSDGYYLGTVAGQQDTTGMGRVQANVPGLFDASAGEVPWVGPLKDSPFGFGVGAKGPYGVFGTPPAGSTVKVELQDGDPHQPLYTNLLTAPAVPPQFANAHVWGFQDPDGNIVIYDLAAHTYKFVTAGGAVINIDANGKRITAVNGDVTNSNGDWQVNVTGNASIQASGNVNFQAGGTATYTATLHQFHGPVVADQTVTSGGDMTDSTDTGNTLSARQFRHLYDIHVHDVPNVQGGGDTRTSLVTPQQA</sequence>
<dbReference type="Proteomes" id="UP000001034">
    <property type="component" value="Segment"/>
</dbReference>
<evidence type="ECO:0008006" key="3">
    <source>
        <dbReference type="Google" id="ProtNLM"/>
    </source>
</evidence>
<reference evidence="1 2" key="1">
    <citation type="journal article" date="2010" name="Virology">
        <title>A jumbo phage infecting the phytopathogen Ralstonia solanacearum defines a new lineage of the Myoviridae family.</title>
        <authorList>
            <person name="Yamada T."/>
            <person name="Satoh S."/>
            <person name="Ishikawa H."/>
            <person name="Fujiwara A."/>
            <person name="Kawasaki T."/>
            <person name="Fujie M."/>
            <person name="Ogata H."/>
        </authorList>
    </citation>
    <scope>NUCLEOTIDE SEQUENCE [LARGE SCALE GENOMIC DNA]</scope>
</reference>
<organism evidence="1 2">
    <name type="scientific">Ralstonia phage phiRSL1</name>
    <dbReference type="NCBI Taxonomy" id="1980924"/>
    <lineage>
        <taxon>Viruses</taxon>
        <taxon>Duplodnaviria</taxon>
        <taxon>Heunggongvirae</taxon>
        <taxon>Uroviricota</taxon>
        <taxon>Caudoviricetes</taxon>
        <taxon>Mieseafarmvirus</taxon>
        <taxon>Mieseafarmvirus RSL1</taxon>
    </lineage>
</organism>
<evidence type="ECO:0000313" key="2">
    <source>
        <dbReference type="Proteomes" id="UP000001034"/>
    </source>
</evidence>
<dbReference type="KEGG" id="vg:6369949"/>
<dbReference type="SUPFAM" id="SSF69255">
    <property type="entry name" value="gp5 N-terminal domain-like"/>
    <property type="match status" value="1"/>
</dbReference>
<accession>B2ZYI1</accession>
<dbReference type="RefSeq" id="YP_001950079.1">
    <property type="nucleotide sequence ID" value="NC_010811.2"/>
</dbReference>
<name>B2ZYI1_9CAUD</name>
<protein>
    <recommendedName>
        <fullName evidence="3">Baseplate assembly protein</fullName>
    </recommendedName>
</protein>